<keyword evidence="1" id="KW-0479">Metal-binding</keyword>
<feature type="compositionally biased region" description="Basic and acidic residues" evidence="2">
    <location>
        <begin position="131"/>
        <end position="141"/>
    </location>
</feature>
<keyword evidence="1" id="KW-0863">Zinc-finger</keyword>
<organism evidence="4 5">
    <name type="scientific">Lactuca sativa</name>
    <name type="common">Garden lettuce</name>
    <dbReference type="NCBI Taxonomy" id="4236"/>
    <lineage>
        <taxon>Eukaryota</taxon>
        <taxon>Viridiplantae</taxon>
        <taxon>Streptophyta</taxon>
        <taxon>Embryophyta</taxon>
        <taxon>Tracheophyta</taxon>
        <taxon>Spermatophyta</taxon>
        <taxon>Magnoliopsida</taxon>
        <taxon>eudicotyledons</taxon>
        <taxon>Gunneridae</taxon>
        <taxon>Pentapetalae</taxon>
        <taxon>asterids</taxon>
        <taxon>campanulids</taxon>
        <taxon>Asterales</taxon>
        <taxon>Asteraceae</taxon>
        <taxon>Cichorioideae</taxon>
        <taxon>Cichorieae</taxon>
        <taxon>Lactucinae</taxon>
        <taxon>Lactuca</taxon>
    </lineage>
</organism>
<feature type="compositionally biased region" description="Polar residues" evidence="2">
    <location>
        <begin position="120"/>
        <end position="130"/>
    </location>
</feature>
<name>A0A9R1V5K9_LACSA</name>
<dbReference type="SMART" id="SM00343">
    <property type="entry name" value="ZnF_C2HC"/>
    <property type="match status" value="2"/>
</dbReference>
<evidence type="ECO:0000256" key="2">
    <source>
        <dbReference type="SAM" id="MobiDB-lite"/>
    </source>
</evidence>
<feature type="region of interest" description="Disordered" evidence="2">
    <location>
        <begin position="120"/>
        <end position="141"/>
    </location>
</feature>
<sequence length="141" mass="16329">MEERKAERYIWGLKTAIHEFIEIQKPDTFQSAVDPAEGRDWKVQIQTQRKARPFSSYCDYEQQSGKGQCTICKRFHKGECNMNQRTCYKCRKIGHIAPDCKICKVCYGCGSPNHIRSNCPQNKGNNNQRMMTEKGNRSGDE</sequence>
<dbReference type="Pfam" id="PF00098">
    <property type="entry name" value="zf-CCHC"/>
    <property type="match status" value="2"/>
</dbReference>
<dbReference type="EMBL" id="NBSK02000006">
    <property type="protein sequence ID" value="KAJ0199768.1"/>
    <property type="molecule type" value="Genomic_DNA"/>
</dbReference>
<proteinExistence type="predicted"/>
<dbReference type="GO" id="GO:0008270">
    <property type="term" value="F:zinc ion binding"/>
    <property type="evidence" value="ECO:0007669"/>
    <property type="project" value="UniProtKB-KW"/>
</dbReference>
<protein>
    <recommendedName>
        <fullName evidence="3">CCHC-type domain-containing protein</fullName>
    </recommendedName>
</protein>
<dbReference type="InterPro" id="IPR001878">
    <property type="entry name" value="Znf_CCHC"/>
</dbReference>
<evidence type="ECO:0000313" key="5">
    <source>
        <dbReference type="Proteomes" id="UP000235145"/>
    </source>
</evidence>
<dbReference type="InterPro" id="IPR036875">
    <property type="entry name" value="Znf_CCHC_sf"/>
</dbReference>
<gene>
    <name evidence="4" type="ORF">LSAT_V11C600337010</name>
</gene>
<comment type="caution">
    <text evidence="4">The sequence shown here is derived from an EMBL/GenBank/DDBJ whole genome shotgun (WGS) entry which is preliminary data.</text>
</comment>
<feature type="domain" description="CCHC-type" evidence="3">
    <location>
        <begin position="106"/>
        <end position="121"/>
    </location>
</feature>
<dbReference type="GO" id="GO:0003676">
    <property type="term" value="F:nucleic acid binding"/>
    <property type="evidence" value="ECO:0007669"/>
    <property type="project" value="InterPro"/>
</dbReference>
<evidence type="ECO:0000259" key="3">
    <source>
        <dbReference type="PROSITE" id="PS50158"/>
    </source>
</evidence>
<accession>A0A9R1V5K9</accession>
<evidence type="ECO:0000313" key="4">
    <source>
        <dbReference type="EMBL" id="KAJ0199768.1"/>
    </source>
</evidence>
<dbReference type="PROSITE" id="PS50158">
    <property type="entry name" value="ZF_CCHC"/>
    <property type="match status" value="2"/>
</dbReference>
<dbReference type="SUPFAM" id="SSF57756">
    <property type="entry name" value="Retrovirus zinc finger-like domains"/>
    <property type="match status" value="1"/>
</dbReference>
<dbReference type="AlphaFoldDB" id="A0A9R1V5K9"/>
<feature type="domain" description="CCHC-type" evidence="3">
    <location>
        <begin position="87"/>
        <end position="101"/>
    </location>
</feature>
<keyword evidence="5" id="KW-1185">Reference proteome</keyword>
<keyword evidence="1" id="KW-0862">Zinc</keyword>
<dbReference type="Proteomes" id="UP000235145">
    <property type="component" value="Unassembled WGS sequence"/>
</dbReference>
<dbReference type="Gene3D" id="4.10.60.10">
    <property type="entry name" value="Zinc finger, CCHC-type"/>
    <property type="match status" value="1"/>
</dbReference>
<evidence type="ECO:0000256" key="1">
    <source>
        <dbReference type="PROSITE-ProRule" id="PRU00047"/>
    </source>
</evidence>
<reference evidence="4 5" key="1">
    <citation type="journal article" date="2017" name="Nat. Commun.">
        <title>Genome assembly with in vitro proximity ligation data and whole-genome triplication in lettuce.</title>
        <authorList>
            <person name="Reyes-Chin-Wo S."/>
            <person name="Wang Z."/>
            <person name="Yang X."/>
            <person name="Kozik A."/>
            <person name="Arikit S."/>
            <person name="Song C."/>
            <person name="Xia L."/>
            <person name="Froenicke L."/>
            <person name="Lavelle D.O."/>
            <person name="Truco M.J."/>
            <person name="Xia R."/>
            <person name="Zhu S."/>
            <person name="Xu C."/>
            <person name="Xu H."/>
            <person name="Xu X."/>
            <person name="Cox K."/>
            <person name="Korf I."/>
            <person name="Meyers B.C."/>
            <person name="Michelmore R.W."/>
        </authorList>
    </citation>
    <scope>NUCLEOTIDE SEQUENCE [LARGE SCALE GENOMIC DNA]</scope>
    <source>
        <strain evidence="5">cv. Salinas</strain>
        <tissue evidence="4">Seedlings</tissue>
    </source>
</reference>